<accession>A0A151AEF4</accession>
<keyword evidence="3 5" id="KW-0456">Lyase</keyword>
<evidence type="ECO:0000313" key="6">
    <source>
        <dbReference type="Proteomes" id="UP000075321"/>
    </source>
</evidence>
<evidence type="ECO:0000313" key="5">
    <source>
        <dbReference type="EMBL" id="KYH26003.1"/>
    </source>
</evidence>
<dbReference type="PANTHER" id="PTHR30502:SF0">
    <property type="entry name" value="PHOSPHOENOLPYRUVATE CARBOXYLASE FAMILY PROTEIN"/>
    <property type="match status" value="1"/>
</dbReference>
<comment type="caution">
    <text evidence="5">The sequence shown here is derived from an EMBL/GenBank/DDBJ whole genome shotgun (WGS) entry which is preliminary data.</text>
</comment>
<comment type="similarity">
    <text evidence="1">Belongs to the HpcH/HpaI aldolase family.</text>
</comment>
<dbReference type="InterPro" id="IPR040442">
    <property type="entry name" value="Pyrv_kinase-like_dom_sf"/>
</dbReference>
<dbReference type="RefSeq" id="WP_066380402.1">
    <property type="nucleotide sequence ID" value="NZ_LTAZ01000004.1"/>
</dbReference>
<dbReference type="GO" id="GO:0046872">
    <property type="term" value="F:metal ion binding"/>
    <property type="evidence" value="ECO:0007669"/>
    <property type="project" value="UniProtKB-KW"/>
</dbReference>
<dbReference type="Pfam" id="PF03328">
    <property type="entry name" value="HpcH_HpaI"/>
    <property type="match status" value="1"/>
</dbReference>
<dbReference type="Proteomes" id="UP000075321">
    <property type="component" value="Unassembled WGS sequence"/>
</dbReference>
<dbReference type="EMBL" id="LTAZ01000004">
    <property type="protein sequence ID" value="KYH26003.1"/>
    <property type="molecule type" value="Genomic_DNA"/>
</dbReference>
<protein>
    <submittedName>
        <fullName evidence="5">4-hydroxy-2-oxo-heptane-1,7-dioate aldolase</fullName>
        <ecNumber evidence="5">4.1.2.52</ecNumber>
    </submittedName>
</protein>
<evidence type="ECO:0000256" key="2">
    <source>
        <dbReference type="ARBA" id="ARBA00022723"/>
    </source>
</evidence>
<feature type="domain" description="HpcH/HpaI aldolase/citrate lyase" evidence="4">
    <location>
        <begin position="36"/>
        <end position="254"/>
    </location>
</feature>
<reference evidence="5 6" key="1">
    <citation type="submission" date="2016-02" db="EMBL/GenBank/DDBJ databases">
        <title>Genome sequence of Halalkalicoccus paucihalophilus DSM 24557.</title>
        <authorList>
            <person name="Poehlein A."/>
            <person name="Daniel R."/>
        </authorList>
    </citation>
    <scope>NUCLEOTIDE SEQUENCE [LARGE SCALE GENOMIC DNA]</scope>
    <source>
        <strain evidence="5 6">DSM 24557</strain>
    </source>
</reference>
<dbReference type="GO" id="GO:0005737">
    <property type="term" value="C:cytoplasm"/>
    <property type="evidence" value="ECO:0007669"/>
    <property type="project" value="TreeGrafter"/>
</dbReference>
<dbReference type="GO" id="GO:0016832">
    <property type="term" value="F:aldehyde-lyase activity"/>
    <property type="evidence" value="ECO:0007669"/>
    <property type="project" value="TreeGrafter"/>
</dbReference>
<evidence type="ECO:0000256" key="1">
    <source>
        <dbReference type="ARBA" id="ARBA00005568"/>
    </source>
</evidence>
<keyword evidence="6" id="KW-1185">Reference proteome</keyword>
<dbReference type="PATRIC" id="fig|1008153.3.peg.1097"/>
<organism evidence="5 6">
    <name type="scientific">Halalkalicoccus paucihalophilus</name>
    <dbReference type="NCBI Taxonomy" id="1008153"/>
    <lineage>
        <taxon>Archaea</taxon>
        <taxon>Methanobacteriati</taxon>
        <taxon>Methanobacteriota</taxon>
        <taxon>Stenosarchaea group</taxon>
        <taxon>Halobacteria</taxon>
        <taxon>Halobacteriales</taxon>
        <taxon>Halococcaceae</taxon>
        <taxon>Halalkalicoccus</taxon>
    </lineage>
</organism>
<dbReference type="InterPro" id="IPR015813">
    <property type="entry name" value="Pyrv/PenolPyrv_kinase-like_dom"/>
</dbReference>
<dbReference type="EC" id="4.1.2.52" evidence="5"/>
<dbReference type="Gene3D" id="3.20.20.60">
    <property type="entry name" value="Phosphoenolpyruvate-binding domains"/>
    <property type="match status" value="1"/>
</dbReference>
<proteinExistence type="inferred from homology"/>
<dbReference type="PANTHER" id="PTHR30502">
    <property type="entry name" value="2-KETO-3-DEOXY-L-RHAMNONATE ALDOLASE"/>
    <property type="match status" value="1"/>
</dbReference>
<evidence type="ECO:0000256" key="3">
    <source>
        <dbReference type="ARBA" id="ARBA00023239"/>
    </source>
</evidence>
<gene>
    <name evidence="5" type="primary">hpcH_1</name>
    <name evidence="5" type="ORF">HAPAU_10930</name>
</gene>
<evidence type="ECO:0000259" key="4">
    <source>
        <dbReference type="Pfam" id="PF03328"/>
    </source>
</evidence>
<dbReference type="SUPFAM" id="SSF51621">
    <property type="entry name" value="Phosphoenolpyruvate/pyruvate domain"/>
    <property type="match status" value="1"/>
</dbReference>
<dbReference type="AlphaFoldDB" id="A0A151AEF4"/>
<dbReference type="InterPro" id="IPR005000">
    <property type="entry name" value="Aldolase/citrate-lyase_domain"/>
</dbReference>
<keyword evidence="2" id="KW-0479">Metal-binding</keyword>
<name>A0A151AEF4_9EURY</name>
<dbReference type="OrthoDB" id="142679at2157"/>
<sequence length="269" mass="28822">MTPDSDAGDDRVRRNSLRATVEDGGVALGVLDDLYSPEMVEVYGELGFDFVWHDLEHAGPSPRDADALAGLLRAAELAGTELLIRVPSPDPATIRKALDTGVRNLFVSHVESAEEVRRAVEAARFSYDGAPGKRGFANPRASRWGRTRDYVEVEDRETMIGVTVEEPAAVEEIEEILSVPELGFVFLGPLDLAVAMGHPGEPDHPEVEEAVGTVVSAARDSDVAIGGLGFGEDDVAEKIDDGYQILHTGSTTAAAAGALESWPERFGDR</sequence>
<dbReference type="InterPro" id="IPR050251">
    <property type="entry name" value="HpcH-HpaI_aldolase"/>
</dbReference>